<dbReference type="Pfam" id="PF03975">
    <property type="entry name" value="CheD"/>
    <property type="match status" value="1"/>
</dbReference>
<dbReference type="EMBL" id="RHIB01000001">
    <property type="protein sequence ID" value="RNA69571.1"/>
    <property type="molecule type" value="Genomic_DNA"/>
</dbReference>
<dbReference type="RefSeq" id="WP_122897088.1">
    <property type="nucleotide sequence ID" value="NZ_RHIB01000001.1"/>
</dbReference>
<comment type="function">
    <text evidence="3">Probably deamidates glutamine residues to glutamate on methyl-accepting chemotaxis receptors (MCPs), playing an important role in chemotaxis.</text>
</comment>
<keyword evidence="2 3" id="KW-0378">Hydrolase</keyword>
<dbReference type="InterPro" id="IPR011324">
    <property type="entry name" value="Cytotoxic_necrot_fac-like_cat"/>
</dbReference>
<comment type="catalytic activity">
    <reaction evidence="3">
        <text>L-glutaminyl-[protein] + H2O = L-glutamyl-[protein] + NH4(+)</text>
        <dbReference type="Rhea" id="RHEA:16441"/>
        <dbReference type="Rhea" id="RHEA-COMP:10207"/>
        <dbReference type="Rhea" id="RHEA-COMP:10208"/>
        <dbReference type="ChEBI" id="CHEBI:15377"/>
        <dbReference type="ChEBI" id="CHEBI:28938"/>
        <dbReference type="ChEBI" id="CHEBI:29973"/>
        <dbReference type="ChEBI" id="CHEBI:30011"/>
        <dbReference type="EC" id="3.5.1.44"/>
    </reaction>
</comment>
<comment type="similarity">
    <text evidence="3">Belongs to the CheD family.</text>
</comment>
<evidence type="ECO:0000256" key="3">
    <source>
        <dbReference type="HAMAP-Rule" id="MF_01440"/>
    </source>
</evidence>
<dbReference type="OrthoDB" id="9807202at2"/>
<dbReference type="InterPro" id="IPR038592">
    <property type="entry name" value="CheD-like_sf"/>
</dbReference>
<dbReference type="AlphaFoldDB" id="A0A3M7TWA4"/>
<dbReference type="PANTHER" id="PTHR35147">
    <property type="entry name" value="CHEMORECEPTOR GLUTAMINE DEAMIDASE CHED-RELATED"/>
    <property type="match status" value="1"/>
</dbReference>
<accession>A0A3M7TWA4</accession>
<dbReference type="CDD" id="cd16352">
    <property type="entry name" value="CheD"/>
    <property type="match status" value="1"/>
</dbReference>
<proteinExistence type="inferred from homology"/>
<keyword evidence="1 3" id="KW-0145">Chemotaxis</keyword>
<dbReference type="Gene3D" id="3.30.1330.200">
    <property type="match status" value="1"/>
</dbReference>
<dbReference type="SUPFAM" id="SSF64438">
    <property type="entry name" value="CNF1/YfiH-like putative cysteine hydrolases"/>
    <property type="match status" value="1"/>
</dbReference>
<dbReference type="HAMAP" id="MF_01440">
    <property type="entry name" value="CheD"/>
    <property type="match status" value="1"/>
</dbReference>
<sequence>MDNIVKVTMADLKMAEPPNKIRTMGLGSCVGIILYDEKSHLCGMAHIMLPSSKLSKQGTLNRAKYADTAIEDLLLNLKKKQAPLFRLKAKMAGGAQMFTFASSSEAMRIGPRNIEAVRTELKTRNIPLISEDVGGGNGRTIEFDPKTCLLEVRTVNKEVKTI</sequence>
<reference evidence="4 5" key="1">
    <citation type="submission" date="2018-10" db="EMBL/GenBank/DDBJ databases">
        <title>Bacillus Keqinensis sp. nov., a moderately halophilic bacterium isolated from a saline-alkaline lake.</title>
        <authorList>
            <person name="Wang H."/>
        </authorList>
    </citation>
    <scope>NUCLEOTIDE SEQUENCE [LARGE SCALE GENOMIC DNA]</scope>
    <source>
        <strain evidence="4 5">KQ-3</strain>
    </source>
</reference>
<evidence type="ECO:0000256" key="2">
    <source>
        <dbReference type="ARBA" id="ARBA00022801"/>
    </source>
</evidence>
<comment type="caution">
    <text evidence="4">The sequence shown here is derived from an EMBL/GenBank/DDBJ whole genome shotgun (WGS) entry which is preliminary data.</text>
</comment>
<dbReference type="GO" id="GO:0050568">
    <property type="term" value="F:protein-glutamine glutaminase activity"/>
    <property type="evidence" value="ECO:0007669"/>
    <property type="project" value="UniProtKB-UniRule"/>
</dbReference>
<dbReference type="GO" id="GO:0006935">
    <property type="term" value="P:chemotaxis"/>
    <property type="evidence" value="ECO:0007669"/>
    <property type="project" value="UniProtKB-UniRule"/>
</dbReference>
<name>A0A3M7TWA4_9BACI</name>
<keyword evidence="5" id="KW-1185">Reference proteome</keyword>
<dbReference type="Proteomes" id="UP000278746">
    <property type="component" value="Unassembled WGS sequence"/>
</dbReference>
<evidence type="ECO:0000313" key="4">
    <source>
        <dbReference type="EMBL" id="RNA69571.1"/>
    </source>
</evidence>
<evidence type="ECO:0000256" key="1">
    <source>
        <dbReference type="ARBA" id="ARBA00022500"/>
    </source>
</evidence>
<evidence type="ECO:0000313" key="5">
    <source>
        <dbReference type="Proteomes" id="UP000278746"/>
    </source>
</evidence>
<gene>
    <name evidence="3" type="primary">cheD</name>
    <name evidence="4" type="ORF">EBO34_06440</name>
</gene>
<dbReference type="PANTHER" id="PTHR35147:SF1">
    <property type="entry name" value="CHEMORECEPTOR GLUTAMINE DEAMIDASE CHED-RELATED"/>
    <property type="match status" value="1"/>
</dbReference>
<dbReference type="EC" id="3.5.1.44" evidence="3"/>
<organism evidence="4 5">
    <name type="scientific">Alteribacter keqinensis</name>
    <dbReference type="NCBI Taxonomy" id="2483800"/>
    <lineage>
        <taxon>Bacteria</taxon>
        <taxon>Bacillati</taxon>
        <taxon>Bacillota</taxon>
        <taxon>Bacilli</taxon>
        <taxon>Bacillales</taxon>
        <taxon>Bacillaceae</taxon>
        <taxon>Alteribacter</taxon>
    </lineage>
</organism>
<dbReference type="InterPro" id="IPR005659">
    <property type="entry name" value="Chemorcpt_Glu_NH3ase_CheD"/>
</dbReference>
<protein>
    <recommendedName>
        <fullName evidence="3">Probable chemoreceptor glutamine deamidase CheD</fullName>
        <ecNumber evidence="3">3.5.1.44</ecNumber>
    </recommendedName>
</protein>